<dbReference type="EMBL" id="AP022557">
    <property type="protein sequence ID" value="BBW97981.1"/>
    <property type="molecule type" value="Genomic_DNA"/>
</dbReference>
<dbReference type="Proteomes" id="UP000501421">
    <property type="component" value="Chromosome"/>
</dbReference>
<name>A0A679G1V1_9BACL</name>
<dbReference type="RefSeq" id="WP_033842816.1">
    <property type="nucleotide sequence ID" value="NZ_AP022557.1"/>
</dbReference>
<evidence type="ECO:0000313" key="2">
    <source>
        <dbReference type="Proteomes" id="UP000501421"/>
    </source>
</evidence>
<keyword evidence="2" id="KW-1185">Reference proteome</keyword>
<sequence length="302" mass="35311">MKIPIMEPATGVYLDAIRKYIKFRQVPLMSADYILDGKRYKLVGLYKKKLFGGIVNRMLQKFMVVDEHGAVVKDPELSRKLLEYYCTFESLWLCETRIAAALKHDPSFYEEILAEAEGIIPLLIPVMRQFKNGEERNRYLFQQFFSFLKLYNEKSIALEQVARELSAPLSLVLNRQAADEELYKKVKSLVIQFVNNTDIRTMSLIDLYQEGALLSVKLTLSEAERDKTIHLIKYKKSIENIKLIVRESIRAIQTTMMDGISYARTTDLNKIKRVIEERLYPKEDMITDYANEIMNKAWIFHK</sequence>
<dbReference type="AlphaFoldDB" id="A0A679G1V1"/>
<protein>
    <submittedName>
        <fullName evidence="1">Uncharacterized protein</fullName>
    </submittedName>
</protein>
<accession>A0A679G1V1</accession>
<evidence type="ECO:0000313" key="1">
    <source>
        <dbReference type="EMBL" id="BBW97981.1"/>
    </source>
</evidence>
<organism evidence="1 2">
    <name type="scientific">Geobacillus subterraneus</name>
    <dbReference type="NCBI Taxonomy" id="129338"/>
    <lineage>
        <taxon>Bacteria</taxon>
        <taxon>Bacillati</taxon>
        <taxon>Bacillota</taxon>
        <taxon>Bacilli</taxon>
        <taxon>Bacillales</taxon>
        <taxon>Anoxybacillaceae</taxon>
        <taxon>Geobacillus</taxon>
    </lineage>
</organism>
<gene>
    <name evidence="1" type="ORF">GsuE55_28140</name>
</gene>
<proteinExistence type="predicted"/>
<reference evidence="2" key="1">
    <citation type="journal article" date="2020" name="Microbiol. Resour. Announc.">
        <title>Complete Genome Sequence of Geobacillus sp. Strain E55-1, Isolated from Mine Geyser in Japan.</title>
        <authorList>
            <person name="Miyazaki K."/>
            <person name="Hase E."/>
            <person name="Tokito N."/>
        </authorList>
    </citation>
    <scope>NUCLEOTIDE SEQUENCE [LARGE SCALE GENOMIC DNA]</scope>
    <source>
        <strain evidence="2">E55-1</strain>
    </source>
</reference>